<evidence type="ECO:0000313" key="4">
    <source>
        <dbReference type="Proteomes" id="UP001562065"/>
    </source>
</evidence>
<feature type="signal peptide" evidence="2">
    <location>
        <begin position="1"/>
        <end position="19"/>
    </location>
</feature>
<gene>
    <name evidence="3" type="ORF">AB5I84_02510</name>
</gene>
<feature type="chain" id="PRO_5045886661" description="Secreted protein" evidence="2">
    <location>
        <begin position="20"/>
        <end position="107"/>
    </location>
</feature>
<organism evidence="3 4">
    <name type="scientific">Isoalcanivorax beigongshangi</name>
    <dbReference type="NCBI Taxonomy" id="3238810"/>
    <lineage>
        <taxon>Bacteria</taxon>
        <taxon>Pseudomonadati</taxon>
        <taxon>Pseudomonadota</taxon>
        <taxon>Gammaproteobacteria</taxon>
        <taxon>Oceanospirillales</taxon>
        <taxon>Alcanivoracaceae</taxon>
        <taxon>Isoalcanivorax</taxon>
    </lineage>
</organism>
<feature type="region of interest" description="Disordered" evidence="1">
    <location>
        <begin position="49"/>
        <end position="90"/>
    </location>
</feature>
<accession>A0ABV4AEE0</accession>
<evidence type="ECO:0008006" key="5">
    <source>
        <dbReference type="Google" id="ProtNLM"/>
    </source>
</evidence>
<evidence type="ECO:0000313" key="3">
    <source>
        <dbReference type="EMBL" id="MEY1661015.1"/>
    </source>
</evidence>
<name>A0ABV4AEE0_9GAMM</name>
<evidence type="ECO:0000256" key="2">
    <source>
        <dbReference type="SAM" id="SignalP"/>
    </source>
</evidence>
<proteinExistence type="predicted"/>
<dbReference type="Proteomes" id="UP001562065">
    <property type="component" value="Unassembled WGS sequence"/>
</dbReference>
<dbReference type="RefSeq" id="WP_369454253.1">
    <property type="nucleotide sequence ID" value="NZ_JBGCUO010000001.1"/>
</dbReference>
<reference evidence="3 4" key="1">
    <citation type="submission" date="2024-07" db="EMBL/GenBank/DDBJ databases">
        <authorList>
            <person name="Ren Q."/>
        </authorList>
    </citation>
    <scope>NUCLEOTIDE SEQUENCE [LARGE SCALE GENOMIC DNA]</scope>
    <source>
        <strain evidence="3 4">REN37</strain>
    </source>
</reference>
<feature type="compositionally biased region" description="Basic and acidic residues" evidence="1">
    <location>
        <begin position="65"/>
        <end position="78"/>
    </location>
</feature>
<protein>
    <recommendedName>
        <fullName evidence="5">Secreted protein</fullName>
    </recommendedName>
</protein>
<keyword evidence="4" id="KW-1185">Reference proteome</keyword>
<comment type="caution">
    <text evidence="3">The sequence shown here is derived from an EMBL/GenBank/DDBJ whole genome shotgun (WGS) entry which is preliminary data.</text>
</comment>
<evidence type="ECO:0000256" key="1">
    <source>
        <dbReference type="SAM" id="MobiDB-lite"/>
    </source>
</evidence>
<sequence>MTIRLWTLLAALVASPALAGDTSVTGTSAEAPLKPLRSCDLARQQVRDLPTPAAAETTQIPLTLDDAHRHSREPEQARRPLPSEAPRQPVNIYYSTGADSACVNGRC</sequence>
<keyword evidence="2" id="KW-0732">Signal</keyword>
<dbReference type="EMBL" id="JBGCUO010000001">
    <property type="protein sequence ID" value="MEY1661015.1"/>
    <property type="molecule type" value="Genomic_DNA"/>
</dbReference>